<dbReference type="InterPro" id="IPR043636">
    <property type="entry name" value="L1_RRM_dom"/>
</dbReference>
<dbReference type="GeneTree" id="ENSGT01150000286955"/>
<evidence type="ECO:0000256" key="1">
    <source>
        <dbReference type="ARBA" id="ARBA00061640"/>
    </source>
</evidence>
<dbReference type="Ensembl" id="ENSMMUT00000103550.1">
    <property type="protein sequence ID" value="ENSMMUP00000062151.1"/>
    <property type="gene ID" value="ENSMMUG00000053228.1"/>
</dbReference>
<dbReference type="AlphaFoldDB" id="A0A5F7Z993"/>
<dbReference type="Bgee" id="ENSMMUG00000053228">
    <property type="expression patterns" value="Expressed in liver"/>
</dbReference>
<reference evidence="4" key="4">
    <citation type="submission" date="2025-09" db="UniProtKB">
        <authorList>
            <consortium name="Ensembl"/>
        </authorList>
    </citation>
    <scope>IDENTIFICATION</scope>
    <source>
        <strain evidence="4">17573</strain>
    </source>
</reference>
<dbReference type="Pfam" id="PF02994">
    <property type="entry name" value="Transposase_22"/>
    <property type="match status" value="1"/>
</dbReference>
<dbReference type="STRING" id="9544.ENSMMUP00000062151"/>
<evidence type="ECO:0000259" key="2">
    <source>
        <dbReference type="Pfam" id="PF02994"/>
    </source>
</evidence>
<comment type="similarity">
    <text evidence="1">Belongs to the transposase 22 family.</text>
</comment>
<dbReference type="InterPro" id="IPR035300">
    <property type="entry name" value="L1_dsRBD"/>
</dbReference>
<dbReference type="Gene3D" id="3.30.70.1820">
    <property type="entry name" value="L1 transposable element, RRM domain"/>
    <property type="match status" value="1"/>
</dbReference>
<accession>A0A5F7Z993</accession>
<dbReference type="PANTHER" id="PTHR11505">
    <property type="entry name" value="L1 TRANSPOSABLE ELEMENT-RELATED"/>
    <property type="match status" value="1"/>
</dbReference>
<reference evidence="4" key="3">
    <citation type="submission" date="2025-08" db="UniProtKB">
        <authorList>
            <consortium name="Ensembl"/>
        </authorList>
    </citation>
    <scope>IDENTIFICATION</scope>
    <source>
        <strain evidence="4">17573</strain>
    </source>
</reference>
<dbReference type="Pfam" id="PF17490">
    <property type="entry name" value="Tnp_22_dsRBD"/>
    <property type="match status" value="1"/>
</dbReference>
<dbReference type="FunFam" id="3.30.70.1820:FF:000002">
    <property type="entry name" value="LINE-1 retrotransposable element ORF1 protein"/>
    <property type="match status" value="1"/>
</dbReference>
<name>A0A5F7Z993_MACMU</name>
<dbReference type="InParanoid" id="A0A5F7Z993"/>
<evidence type="ECO:0000259" key="3">
    <source>
        <dbReference type="Pfam" id="PF17490"/>
    </source>
</evidence>
<dbReference type="VEuPathDB" id="HostDB:ENSMMUG00000053228"/>
<evidence type="ECO:0008006" key="6">
    <source>
        <dbReference type="Google" id="ProtNLM"/>
    </source>
</evidence>
<evidence type="ECO:0000313" key="5">
    <source>
        <dbReference type="Proteomes" id="UP000006718"/>
    </source>
</evidence>
<dbReference type="FunFam" id="3.30.250.20:FF:000005">
    <property type="entry name" value="LINE-1 retrotransposable element ORF1 protein"/>
    <property type="match status" value="1"/>
</dbReference>
<dbReference type="OMA" id="WNMIFRE"/>
<evidence type="ECO:0000313" key="4">
    <source>
        <dbReference type="Ensembl" id="ENSMMUP00000062151.1"/>
    </source>
</evidence>
<sequence length="200" mass="23271">MKRNEQCLQEIRDYVKRPNLCLIGVHESDGENGTKLEKILQDIFQENFPNLAKLVNIQIQEIQRTPQRYSSRRATPTHIIVRFTKVEMKKKVLRAAIEKGQVTHKGKPIRLTVDLSAETLQAGREWGPIFNILQEKNFQSRISYPAKLSFISKGEIKSFIDKQMLRDFVPTSPALQELLKEALNMERKNRYQALQTHTKL</sequence>
<protein>
    <recommendedName>
        <fullName evidence="6">L1 transposable element RRM domain-containing protein</fullName>
    </recommendedName>
</protein>
<feature type="domain" description="L1 transposable element RRM" evidence="2">
    <location>
        <begin position="17"/>
        <end position="114"/>
    </location>
</feature>
<organism evidence="4 5">
    <name type="scientific">Macaca mulatta</name>
    <name type="common">Rhesus macaque</name>
    <dbReference type="NCBI Taxonomy" id="9544"/>
    <lineage>
        <taxon>Eukaryota</taxon>
        <taxon>Metazoa</taxon>
        <taxon>Chordata</taxon>
        <taxon>Craniata</taxon>
        <taxon>Vertebrata</taxon>
        <taxon>Euteleostomi</taxon>
        <taxon>Mammalia</taxon>
        <taxon>Eutheria</taxon>
        <taxon>Euarchontoglires</taxon>
        <taxon>Primates</taxon>
        <taxon>Haplorrhini</taxon>
        <taxon>Catarrhini</taxon>
        <taxon>Cercopithecidae</taxon>
        <taxon>Cercopithecinae</taxon>
        <taxon>Macaca</taxon>
    </lineage>
</organism>
<proteinExistence type="inferred from homology"/>
<dbReference type="InterPro" id="IPR042566">
    <property type="entry name" value="L1_C"/>
</dbReference>
<feature type="domain" description="L1 transposable element dsRBD-like" evidence="3">
    <location>
        <begin position="117"/>
        <end position="181"/>
    </location>
</feature>
<keyword evidence="5" id="KW-1185">Reference proteome</keyword>
<dbReference type="InterPro" id="IPR004244">
    <property type="entry name" value="Transposase_22"/>
</dbReference>
<dbReference type="Proteomes" id="UP000006718">
    <property type="component" value="Chromosome 8"/>
</dbReference>
<reference evidence="5" key="1">
    <citation type="journal article" date="2007" name="Science">
        <title>Evolutionary and biomedical insights from the rhesus macaque genome.</title>
        <authorList>
            <person name="Gibbs R.A."/>
            <person name="Rogers J."/>
            <person name="Katze M.G."/>
            <person name="Bumgarner R."/>
            <person name="Weinstock G.M."/>
            <person name="Mardis E.R."/>
            <person name="Remington K.A."/>
            <person name="Strausberg R.L."/>
            <person name="Venter J.C."/>
            <person name="Wilson R.K."/>
            <person name="Batzer M.A."/>
            <person name="Bustamante C.D."/>
            <person name="Eichler E.E."/>
            <person name="Hahn M.W."/>
            <person name="Hardison R.C."/>
            <person name="Makova K.D."/>
            <person name="Miller W."/>
            <person name="Milosavljevic A."/>
            <person name="Palermo R.E."/>
            <person name="Siepel A."/>
            <person name="Sikela J.M."/>
            <person name="Attaway T."/>
            <person name="Bell S."/>
            <person name="Bernard K.E."/>
            <person name="Buhay C.J."/>
            <person name="Chandrabose M.N."/>
            <person name="Dao M."/>
            <person name="Davis C."/>
            <person name="Delehaunty K.D."/>
            <person name="Ding Y."/>
            <person name="Dinh H.H."/>
            <person name="Dugan-Rocha S."/>
            <person name="Fulton L.A."/>
            <person name="Gabisi R.A."/>
            <person name="Garner T.T."/>
            <person name="Godfrey J."/>
            <person name="Hawes A.C."/>
            <person name="Hernandez J."/>
            <person name="Hines S."/>
            <person name="Holder M."/>
            <person name="Hume J."/>
            <person name="Jhangiani S.N."/>
            <person name="Joshi V."/>
            <person name="Khan Z.M."/>
            <person name="Kirkness E.F."/>
            <person name="Cree A."/>
            <person name="Fowler R.G."/>
            <person name="Lee S."/>
            <person name="Lewis L.R."/>
            <person name="Li Z."/>
            <person name="Liu Y.-S."/>
            <person name="Moore S.M."/>
            <person name="Muzny D."/>
            <person name="Nazareth L.V."/>
            <person name="Ngo D.N."/>
            <person name="Okwuonu G.O."/>
            <person name="Pai G."/>
            <person name="Parker D."/>
            <person name="Paul H.A."/>
            <person name="Pfannkoch C."/>
            <person name="Pohl C.S."/>
            <person name="Rogers Y.-H.C."/>
            <person name="Ruiz S.J."/>
            <person name="Sabo A."/>
            <person name="Santibanez J."/>
            <person name="Schneider B.W."/>
            <person name="Smith S.M."/>
            <person name="Sodergren E."/>
            <person name="Svatek A.F."/>
            <person name="Utterback T.R."/>
            <person name="Vattathil S."/>
            <person name="Warren W."/>
            <person name="White C.S."/>
            <person name="Chinwalla A.T."/>
            <person name="Feng Y."/>
            <person name="Halpern A.L."/>
            <person name="Hillier L.W."/>
            <person name="Huang X."/>
            <person name="Minx P."/>
            <person name="Nelson J.O."/>
            <person name="Pepin K.H."/>
            <person name="Qin X."/>
            <person name="Sutton G.G."/>
            <person name="Venter E."/>
            <person name="Walenz B.P."/>
            <person name="Wallis J.W."/>
            <person name="Worley K.C."/>
            <person name="Yang S.-P."/>
            <person name="Jones S.M."/>
            <person name="Marra M.A."/>
            <person name="Rocchi M."/>
            <person name="Schein J.E."/>
            <person name="Baertsch R."/>
            <person name="Clarke L."/>
            <person name="Csuros M."/>
            <person name="Glasscock J."/>
            <person name="Harris R.A."/>
            <person name="Havlak P."/>
            <person name="Jackson A.R."/>
            <person name="Jiang H."/>
            <person name="Liu Y."/>
            <person name="Messina D.N."/>
            <person name="Shen Y."/>
            <person name="Song H.X.-Z."/>
            <person name="Wylie T."/>
            <person name="Zhang L."/>
            <person name="Birney E."/>
            <person name="Han K."/>
            <person name="Konkel M.K."/>
            <person name="Lee J."/>
            <person name="Smit A.F.A."/>
            <person name="Ullmer B."/>
            <person name="Wang H."/>
            <person name="Xing J."/>
            <person name="Burhans R."/>
            <person name="Cheng Z."/>
            <person name="Karro J.E."/>
            <person name="Ma J."/>
            <person name="Raney B."/>
            <person name="She X."/>
            <person name="Cox M.J."/>
            <person name="Demuth J.P."/>
            <person name="Dumas L.J."/>
            <person name="Han S.-G."/>
            <person name="Hopkins J."/>
            <person name="Karimpour-Fard A."/>
            <person name="Kim Y.H."/>
            <person name="Pollack J.R."/>
            <person name="Vinar T."/>
            <person name="Addo-Quaye C."/>
            <person name="Degenhardt J."/>
            <person name="Denby A."/>
            <person name="Hubisz M.J."/>
            <person name="Indap A."/>
            <person name="Kosiol C."/>
            <person name="Lahn B.T."/>
            <person name="Lawson H.A."/>
            <person name="Marklein A."/>
            <person name="Nielsen R."/>
            <person name="Vallender E.J."/>
            <person name="Clark A.G."/>
            <person name="Ferguson B."/>
            <person name="Hernandez R.D."/>
            <person name="Hirani K."/>
            <person name="Kehrer-Sawatzki H."/>
            <person name="Kolb J."/>
            <person name="Patil S."/>
            <person name="Pu L.-L."/>
            <person name="Ren Y."/>
            <person name="Smith D.G."/>
            <person name="Wheeler D.A."/>
            <person name="Schenck I."/>
            <person name="Ball E.V."/>
            <person name="Chen R."/>
            <person name="Cooper D.N."/>
            <person name="Giardine B."/>
            <person name="Hsu F."/>
            <person name="Kent W.J."/>
            <person name="Lesk A."/>
            <person name="Nelson D.L."/>
            <person name="O'brien W.E."/>
            <person name="Pruefer K."/>
            <person name="Stenson P.D."/>
            <person name="Wallace J.C."/>
            <person name="Ke H."/>
            <person name="Liu X.-M."/>
            <person name="Wang P."/>
            <person name="Xiang A.P."/>
            <person name="Yang F."/>
            <person name="Barber G.P."/>
            <person name="Haussler D."/>
            <person name="Karolchik D."/>
            <person name="Kern A.D."/>
            <person name="Kuhn R.M."/>
            <person name="Smith K.E."/>
            <person name="Zwieg A.S."/>
        </authorList>
    </citation>
    <scope>NUCLEOTIDE SEQUENCE [LARGE SCALE GENOMIC DNA]</scope>
    <source>
        <strain evidence="5">17573</strain>
    </source>
</reference>
<dbReference type="Gene3D" id="3.30.250.20">
    <property type="entry name" value="L1 transposable element, C-terminal domain"/>
    <property type="match status" value="1"/>
</dbReference>
<reference evidence="4" key="2">
    <citation type="submission" date="2019-01" db="EMBL/GenBank/DDBJ databases">
        <authorList>
            <person name="Graves T."/>
            <person name="Eichler E.E."/>
            <person name="Wilson R.K."/>
        </authorList>
    </citation>
    <scope>NUCLEOTIDE SEQUENCE [LARGE SCALE GENOMIC DNA]</scope>
    <source>
        <strain evidence="4">17573</strain>
    </source>
</reference>
<dbReference type="SMR" id="A0A5F7Z993"/>